<dbReference type="EMBL" id="JAMKFB020000008">
    <property type="protein sequence ID" value="KAL0187434.1"/>
    <property type="molecule type" value="Genomic_DNA"/>
</dbReference>
<gene>
    <name evidence="3" type="ORF">M9458_019104</name>
</gene>
<comment type="caution">
    <text evidence="1">Lacks conserved residue(s) required for the propagation of feature annotation.</text>
</comment>
<dbReference type="InterPro" id="IPR036392">
    <property type="entry name" value="PLAT/LH2_dom_sf"/>
</dbReference>
<dbReference type="Proteomes" id="UP001529510">
    <property type="component" value="Unassembled WGS sequence"/>
</dbReference>
<sequence length="108" mass="12287">GGSSDSKVFVKFYGEKGDTSRMMLAVSDNNLRNYFEVGRVDVFTVDTADIGQINRLLIGHNNEGMRAGWFLDSVQIMVPNHGKHYMFPSHRWLCRDEADGKTEVEIYP</sequence>
<accession>A0ABD0QMH9</accession>
<evidence type="ECO:0000259" key="2">
    <source>
        <dbReference type="PROSITE" id="PS50095"/>
    </source>
</evidence>
<dbReference type="Gene3D" id="2.40.180.10">
    <property type="entry name" value="Catalase core domain"/>
    <property type="match status" value="1"/>
</dbReference>
<dbReference type="PROSITE" id="PS50095">
    <property type="entry name" value="PLAT"/>
    <property type="match status" value="1"/>
</dbReference>
<protein>
    <recommendedName>
        <fullName evidence="2">PLAT domain-containing protein</fullName>
    </recommendedName>
</protein>
<evidence type="ECO:0000313" key="4">
    <source>
        <dbReference type="Proteomes" id="UP001529510"/>
    </source>
</evidence>
<feature type="non-terminal residue" evidence="3">
    <location>
        <position position="108"/>
    </location>
</feature>
<name>A0ABD0QMH9_CIRMR</name>
<dbReference type="AlphaFoldDB" id="A0ABD0QMH9"/>
<evidence type="ECO:0000313" key="3">
    <source>
        <dbReference type="EMBL" id="KAL0187434.1"/>
    </source>
</evidence>
<dbReference type="SUPFAM" id="SSF49723">
    <property type="entry name" value="Lipase/lipooxygenase domain (PLAT/LH2 domain)"/>
    <property type="match status" value="1"/>
</dbReference>
<comment type="caution">
    <text evidence="3">The sequence shown here is derived from an EMBL/GenBank/DDBJ whole genome shotgun (WGS) entry which is preliminary data.</text>
</comment>
<dbReference type="Pfam" id="PF01477">
    <property type="entry name" value="PLAT"/>
    <property type="match status" value="1"/>
</dbReference>
<organism evidence="3 4">
    <name type="scientific">Cirrhinus mrigala</name>
    <name type="common">Mrigala</name>
    <dbReference type="NCBI Taxonomy" id="683832"/>
    <lineage>
        <taxon>Eukaryota</taxon>
        <taxon>Metazoa</taxon>
        <taxon>Chordata</taxon>
        <taxon>Craniata</taxon>
        <taxon>Vertebrata</taxon>
        <taxon>Euteleostomi</taxon>
        <taxon>Actinopterygii</taxon>
        <taxon>Neopterygii</taxon>
        <taxon>Teleostei</taxon>
        <taxon>Ostariophysi</taxon>
        <taxon>Cypriniformes</taxon>
        <taxon>Cyprinidae</taxon>
        <taxon>Labeoninae</taxon>
        <taxon>Labeonini</taxon>
        <taxon>Cirrhinus</taxon>
    </lineage>
</organism>
<dbReference type="CDD" id="cd01756">
    <property type="entry name" value="PLAT_repeat"/>
    <property type="match status" value="1"/>
</dbReference>
<dbReference type="PANTHER" id="PTHR45901:SF3">
    <property type="entry name" value="LIPOXYGENASE HOMOLOGY DOMAIN-CONTAINING PROTEIN 1"/>
    <property type="match status" value="1"/>
</dbReference>
<feature type="non-terminal residue" evidence="3">
    <location>
        <position position="1"/>
    </location>
</feature>
<dbReference type="InterPro" id="IPR052970">
    <property type="entry name" value="Inner_ear_hair_cell_LOXHD"/>
</dbReference>
<dbReference type="InterPro" id="IPR001024">
    <property type="entry name" value="PLAT/LH2_dom"/>
</dbReference>
<dbReference type="PANTHER" id="PTHR45901">
    <property type="entry name" value="PROTEIN CBG12474"/>
    <property type="match status" value="1"/>
</dbReference>
<proteinExistence type="predicted"/>
<reference evidence="3 4" key="1">
    <citation type="submission" date="2024-05" db="EMBL/GenBank/DDBJ databases">
        <title>Genome sequencing and assembly of Indian major carp, Cirrhinus mrigala (Hamilton, 1822).</title>
        <authorList>
            <person name="Mohindra V."/>
            <person name="Chowdhury L.M."/>
            <person name="Lal K."/>
            <person name="Jena J.K."/>
        </authorList>
    </citation>
    <scope>NUCLEOTIDE SEQUENCE [LARGE SCALE GENOMIC DNA]</scope>
    <source>
        <strain evidence="3">CM1030</strain>
        <tissue evidence="3">Blood</tissue>
    </source>
</reference>
<keyword evidence="4" id="KW-1185">Reference proteome</keyword>
<evidence type="ECO:0000256" key="1">
    <source>
        <dbReference type="PROSITE-ProRule" id="PRU00152"/>
    </source>
</evidence>
<feature type="domain" description="PLAT" evidence="2">
    <location>
        <begin position="1"/>
        <end position="107"/>
    </location>
</feature>